<evidence type="ECO:0000313" key="10">
    <source>
        <dbReference type="EMBL" id="CAE8626425.1"/>
    </source>
</evidence>
<dbReference type="PANTHER" id="PTHR13373">
    <property type="entry name" value="FROUNT PROTEIN-RELATED"/>
    <property type="match status" value="1"/>
</dbReference>
<keyword evidence="11" id="KW-1185">Reference proteome</keyword>
<evidence type="ECO:0000256" key="1">
    <source>
        <dbReference type="ARBA" id="ARBA00004567"/>
    </source>
</evidence>
<accession>A0A813GMB7</accession>
<proteinExistence type="inferred from homology"/>
<keyword evidence="9" id="KW-0472">Membrane</keyword>
<comment type="subunit">
    <text evidence="9">Component of the nuclear pore complex (NPC).</text>
</comment>
<dbReference type="GO" id="GO:0031080">
    <property type="term" value="C:nuclear pore outer ring"/>
    <property type="evidence" value="ECO:0007669"/>
    <property type="project" value="TreeGrafter"/>
</dbReference>
<dbReference type="GO" id="GO:0031965">
    <property type="term" value="C:nuclear membrane"/>
    <property type="evidence" value="ECO:0007669"/>
    <property type="project" value="UniProtKB-UniRule"/>
</dbReference>
<keyword evidence="4 9" id="KW-0509">mRNA transport</keyword>
<evidence type="ECO:0000256" key="9">
    <source>
        <dbReference type="RuleBase" id="RU365073"/>
    </source>
</evidence>
<evidence type="ECO:0000256" key="8">
    <source>
        <dbReference type="ARBA" id="ARBA00023242"/>
    </source>
</evidence>
<comment type="similarity">
    <text evidence="2 9">Belongs to the nucleoporin Nup85 family.</text>
</comment>
<gene>
    <name evidence="10" type="ORF">PGLA1383_LOCUS43355</name>
</gene>
<dbReference type="Proteomes" id="UP000654075">
    <property type="component" value="Unassembled WGS sequence"/>
</dbReference>
<evidence type="ECO:0000313" key="11">
    <source>
        <dbReference type="Proteomes" id="UP000654075"/>
    </source>
</evidence>
<keyword evidence="7 9" id="KW-0906">Nuclear pore complex</keyword>
<evidence type="ECO:0000256" key="2">
    <source>
        <dbReference type="ARBA" id="ARBA00005573"/>
    </source>
</evidence>
<dbReference type="Pfam" id="PF07575">
    <property type="entry name" value="Nucleopor_Nup85"/>
    <property type="match status" value="1"/>
</dbReference>
<dbReference type="GO" id="GO:0006406">
    <property type="term" value="P:mRNA export from nucleus"/>
    <property type="evidence" value="ECO:0007669"/>
    <property type="project" value="TreeGrafter"/>
</dbReference>
<evidence type="ECO:0000256" key="3">
    <source>
        <dbReference type="ARBA" id="ARBA00022448"/>
    </source>
</evidence>
<dbReference type="InterPro" id="IPR011502">
    <property type="entry name" value="Nucleoporin_Nup85"/>
</dbReference>
<dbReference type="AlphaFoldDB" id="A0A813GMB7"/>
<dbReference type="GO" id="GO:0045893">
    <property type="term" value="P:positive regulation of DNA-templated transcription"/>
    <property type="evidence" value="ECO:0007669"/>
    <property type="project" value="TreeGrafter"/>
</dbReference>
<keyword evidence="5 9" id="KW-0653">Protein transport</keyword>
<comment type="function">
    <text evidence="9">Functions as a component of the nuclear pore complex (NPC).</text>
</comment>
<evidence type="ECO:0000256" key="6">
    <source>
        <dbReference type="ARBA" id="ARBA00023010"/>
    </source>
</evidence>
<name>A0A813GMB7_POLGL</name>
<reference evidence="10" key="1">
    <citation type="submission" date="2021-02" db="EMBL/GenBank/DDBJ databases">
        <authorList>
            <person name="Dougan E. K."/>
            <person name="Rhodes N."/>
            <person name="Thang M."/>
            <person name="Chan C."/>
        </authorList>
    </citation>
    <scope>NUCLEOTIDE SEQUENCE</scope>
</reference>
<keyword evidence="6 9" id="KW-0811">Translocation</keyword>
<sequence length="604" mass="66437">MNSDKTAGSHAPAFEFDLWTIKSLDSAPKVLELLQRSASKDQQARQRLTTWTRHEAGTKPNTLKPGETNANSAIWKYPACSVAAVSDTLERTFAIQLLPTKVARVCDFLLKIPSLQQMDQGLASSVEFCHAVREIQDAAQRLLREAPAEHPTRQLLQVYAGCSQSTFEANEDIAAQMSRTWVEDFILSHAWVFPDLRRMELGDLLRAIARRRVSETIDDVDRVLFAALTVDVPELLRLLASMPDRFPGYLVVHLVDMMYFAGRVPTSFETPQLIPPRDWHLIAYAQELCRGPRQQWRYALDYLRAAGSPAAAQYLASVADRYCTAAADDDAELVKALELLEELGLRSLGVKQCWRRAQQLRAAGDIIGCLRWACWAHAGLRGAEPASSLWSSCRSNAMELEEAKDAQLDIDGGGLISELLDTLAEEDMPGLLAALAPADLEEPWNVYPPVSLLARLAPPAVGKPLSSLPASGRLCFFSQFARCRALRQASRPASSWAPVLARLLAQGLAAPSVARLVLKDDLAPVLEEDPPPLEANDVLLLMRLAQTSMDWQEISQVGSKELEDLNRLLGVCLSRAILRGPGRFGAAVSAVPVSWHPASALLMA</sequence>
<keyword evidence="3 9" id="KW-0813">Transport</keyword>
<comment type="caution">
    <text evidence="10">The sequence shown here is derived from an EMBL/GenBank/DDBJ whole genome shotgun (WGS) entry which is preliminary data.</text>
</comment>
<dbReference type="GO" id="GO:0017056">
    <property type="term" value="F:structural constituent of nuclear pore"/>
    <property type="evidence" value="ECO:0007669"/>
    <property type="project" value="TreeGrafter"/>
</dbReference>
<organism evidence="10 11">
    <name type="scientific">Polarella glacialis</name>
    <name type="common">Dinoflagellate</name>
    <dbReference type="NCBI Taxonomy" id="89957"/>
    <lineage>
        <taxon>Eukaryota</taxon>
        <taxon>Sar</taxon>
        <taxon>Alveolata</taxon>
        <taxon>Dinophyceae</taxon>
        <taxon>Suessiales</taxon>
        <taxon>Suessiaceae</taxon>
        <taxon>Polarella</taxon>
    </lineage>
</organism>
<protein>
    <recommendedName>
        <fullName evidence="9">Nuclear pore complex protein Nup85</fullName>
    </recommendedName>
</protein>
<dbReference type="OrthoDB" id="442863at2759"/>
<dbReference type="PANTHER" id="PTHR13373:SF21">
    <property type="entry name" value="NUCLEAR PORE COMPLEX PROTEIN NUP85"/>
    <property type="match status" value="1"/>
</dbReference>
<evidence type="ECO:0000256" key="5">
    <source>
        <dbReference type="ARBA" id="ARBA00022927"/>
    </source>
</evidence>
<keyword evidence="8 9" id="KW-0539">Nucleus</keyword>
<dbReference type="GO" id="GO:0006606">
    <property type="term" value="P:protein import into nucleus"/>
    <property type="evidence" value="ECO:0007669"/>
    <property type="project" value="TreeGrafter"/>
</dbReference>
<comment type="subcellular location">
    <subcellularLocation>
        <location evidence="1 9">Nucleus</location>
        <location evidence="1 9">Nuclear pore complex</location>
    </subcellularLocation>
</comment>
<evidence type="ECO:0000256" key="7">
    <source>
        <dbReference type="ARBA" id="ARBA00023132"/>
    </source>
</evidence>
<evidence type="ECO:0000256" key="4">
    <source>
        <dbReference type="ARBA" id="ARBA00022816"/>
    </source>
</evidence>
<dbReference type="EMBL" id="CAJNNV010028971">
    <property type="protein sequence ID" value="CAE8626425.1"/>
    <property type="molecule type" value="Genomic_DNA"/>
</dbReference>